<dbReference type="GO" id="GO:0015074">
    <property type="term" value="P:DNA integration"/>
    <property type="evidence" value="ECO:0007669"/>
    <property type="project" value="InterPro"/>
</dbReference>
<dbReference type="EMBL" id="LR861803">
    <property type="protein sequence ID" value="CAD1787353.1"/>
    <property type="molecule type" value="Genomic_DNA"/>
</dbReference>
<accession>A0A8E4G3M3</accession>
<dbReference type="KEGG" id="xeu:XSP_000572"/>
<sequence length="368" mass="42487">MKKRFTEEQIIGFLREAEAGIAIKDLCRRHGFSEASYYLWRSKFGGMSVPDAKRLKDLESENARLKKLLAEQLFENDLIKDALRKKLVSAPARRTLVREWIGRGASERRALAVIGMSASALRYCPREDRNVELRERICALAHRHRRYGMGMIYLKLRQEGRIANYKRVERLYREQQLQVRRRRRKKVPIGERQPLLRPSQANQVWSMDFVFDRTAEGRVIKCLVIVDDATHEAVAIDVERAISGHGVTRVLDRLAHSRGLPKVIRTDNGKEFFCGKAMVAWAHARGVQLLLIQPGKPNQNAYVESFNGRLRDECLNEHWFPTLLHARTEIERWRRGYNEDRPKKAIGGMTPAAYAQHLANTDIISPGL</sequence>
<name>A0A8E4G3M3_9XANT</name>
<evidence type="ECO:0000259" key="2">
    <source>
        <dbReference type="PROSITE" id="PS50994"/>
    </source>
</evidence>
<dbReference type="InterPro" id="IPR036397">
    <property type="entry name" value="RNaseH_sf"/>
</dbReference>
<dbReference type="NCBIfam" id="NF033516">
    <property type="entry name" value="transpos_IS3"/>
    <property type="match status" value="1"/>
</dbReference>
<dbReference type="RefSeq" id="WP_119130488.1">
    <property type="nucleotide sequence ID" value="NZ_LR861803.1"/>
</dbReference>
<dbReference type="GO" id="GO:0003677">
    <property type="term" value="F:DNA binding"/>
    <property type="evidence" value="ECO:0007669"/>
    <property type="project" value="InterPro"/>
</dbReference>
<dbReference type="InterPro" id="IPR048020">
    <property type="entry name" value="Transpos_IS3"/>
</dbReference>
<gene>
    <name evidence="3" type="ORF">XSP_000572</name>
</gene>
<proteinExistence type="inferred from homology"/>
<evidence type="ECO:0000313" key="3">
    <source>
        <dbReference type="EMBL" id="CAD0313560.1"/>
    </source>
</evidence>
<dbReference type="InterPro" id="IPR009057">
    <property type="entry name" value="Homeodomain-like_sf"/>
</dbReference>
<dbReference type="InterPro" id="IPR001584">
    <property type="entry name" value="Integrase_cat-core"/>
</dbReference>
<feature type="domain" description="Integrase catalytic" evidence="2">
    <location>
        <begin position="194"/>
        <end position="359"/>
    </location>
</feature>
<dbReference type="InterPro" id="IPR002514">
    <property type="entry name" value="Transposase_8"/>
</dbReference>
<dbReference type="AlphaFoldDB" id="A0A8E4G3M3"/>
<dbReference type="EMBL" id="LR824641">
    <property type="protein sequence ID" value="CAD0313560.1"/>
    <property type="molecule type" value="Genomic_DNA"/>
</dbReference>
<dbReference type="PROSITE" id="PS50994">
    <property type="entry name" value="INTEGRASE"/>
    <property type="match status" value="1"/>
</dbReference>
<protein>
    <submittedName>
        <fullName evidence="3">IS3 family transposase</fullName>
    </submittedName>
</protein>
<dbReference type="PANTHER" id="PTHR47515:SF1">
    <property type="entry name" value="BLR2054 PROTEIN"/>
    <property type="match status" value="1"/>
</dbReference>
<dbReference type="SUPFAM" id="SSF53098">
    <property type="entry name" value="Ribonuclease H-like"/>
    <property type="match status" value="1"/>
</dbReference>
<evidence type="ECO:0000313" key="5">
    <source>
        <dbReference type="Proteomes" id="UP000515493"/>
    </source>
</evidence>
<dbReference type="Proteomes" id="UP000515493">
    <property type="component" value="Chromosome"/>
</dbReference>
<dbReference type="PANTHER" id="PTHR47515">
    <property type="entry name" value="LOW CALCIUM RESPONSE LOCUS PROTEIN T"/>
    <property type="match status" value="1"/>
</dbReference>
<dbReference type="GO" id="GO:0004803">
    <property type="term" value="F:transposase activity"/>
    <property type="evidence" value="ECO:0007669"/>
    <property type="project" value="InterPro"/>
</dbReference>
<dbReference type="Pfam" id="PF13276">
    <property type="entry name" value="HTH_21"/>
    <property type="match status" value="1"/>
</dbReference>
<evidence type="ECO:0000256" key="1">
    <source>
        <dbReference type="ARBA" id="ARBA00009964"/>
    </source>
</evidence>
<dbReference type="Pfam" id="PF01527">
    <property type="entry name" value="HTH_Tnp_1"/>
    <property type="match status" value="1"/>
</dbReference>
<dbReference type="GeneID" id="79387919"/>
<dbReference type="GO" id="GO:0006313">
    <property type="term" value="P:DNA transposition"/>
    <property type="evidence" value="ECO:0007669"/>
    <property type="project" value="InterPro"/>
</dbReference>
<dbReference type="InterPro" id="IPR025948">
    <property type="entry name" value="HTH-like_dom"/>
</dbReference>
<dbReference type="Pfam" id="PF13683">
    <property type="entry name" value="rve_3"/>
    <property type="match status" value="1"/>
</dbReference>
<dbReference type="SUPFAM" id="SSF46689">
    <property type="entry name" value="Homeodomain-like"/>
    <property type="match status" value="1"/>
</dbReference>
<organism evidence="3">
    <name type="scientific">Xanthomonas euroxanthea</name>
    <dbReference type="NCBI Taxonomy" id="2259622"/>
    <lineage>
        <taxon>Bacteria</taxon>
        <taxon>Pseudomonadati</taxon>
        <taxon>Pseudomonadota</taxon>
        <taxon>Gammaproteobacteria</taxon>
        <taxon>Lysobacterales</taxon>
        <taxon>Lysobacteraceae</taxon>
        <taxon>Xanthomonas</taxon>
    </lineage>
</organism>
<dbReference type="Gene3D" id="3.30.420.10">
    <property type="entry name" value="Ribonuclease H-like superfamily/Ribonuclease H"/>
    <property type="match status" value="1"/>
</dbReference>
<comment type="similarity">
    <text evidence="1">Belongs to the transposase 8 family.</text>
</comment>
<reference evidence="3 5" key="1">
    <citation type="submission" date="2020-07" db="EMBL/GenBank/DDBJ databases">
        <authorList>
            <person name="Teixeira M."/>
        </authorList>
    </citation>
    <scope>NUCLEOTIDE SEQUENCE</scope>
    <source>
        <strain evidence="4">1</strain>
        <strain evidence="3">Xanthomonas sp. CPBF 367</strain>
    </source>
</reference>
<dbReference type="InterPro" id="IPR012337">
    <property type="entry name" value="RNaseH-like_sf"/>
</dbReference>
<evidence type="ECO:0000313" key="4">
    <source>
        <dbReference type="EMBL" id="CAD1787353.1"/>
    </source>
</evidence>